<reference evidence="1 2" key="1">
    <citation type="submission" date="2021-06" db="EMBL/GenBank/DDBJ databases">
        <title>Faecalicatena sp. nov. isolated from porcine feces.</title>
        <authorList>
            <person name="Oh B.S."/>
            <person name="Lee J.H."/>
        </authorList>
    </citation>
    <scope>NUCLEOTIDE SEQUENCE [LARGE SCALE GENOMIC DNA]</scope>
    <source>
        <strain evidence="1 2">AGMB00832</strain>
    </source>
</reference>
<keyword evidence="1" id="KW-0413">Isomerase</keyword>
<comment type="caution">
    <text evidence="1">The sequence shown here is derived from an EMBL/GenBank/DDBJ whole genome shotgun (WGS) entry which is preliminary data.</text>
</comment>
<dbReference type="EC" id="5.3.1.-" evidence="1"/>
<dbReference type="GO" id="GO:0016853">
    <property type="term" value="F:isomerase activity"/>
    <property type="evidence" value="ECO:0007669"/>
    <property type="project" value="UniProtKB-KW"/>
</dbReference>
<evidence type="ECO:0000313" key="1">
    <source>
        <dbReference type="EMBL" id="MBU3875172.1"/>
    </source>
</evidence>
<dbReference type="NCBIfam" id="NF006753">
    <property type="entry name" value="PRK09273.1"/>
    <property type="match status" value="1"/>
</dbReference>
<organism evidence="1 2">
    <name type="scientific">Faecalicatena faecalis</name>
    <dbReference type="NCBI Taxonomy" id="2726362"/>
    <lineage>
        <taxon>Bacteria</taxon>
        <taxon>Bacillati</taxon>
        <taxon>Bacillota</taxon>
        <taxon>Clostridia</taxon>
        <taxon>Lachnospirales</taxon>
        <taxon>Lachnospiraceae</taxon>
        <taxon>Faecalicatena</taxon>
    </lineage>
</organism>
<dbReference type="RefSeq" id="WP_216240024.1">
    <property type="nucleotide sequence ID" value="NZ_JABACJ020000003.1"/>
</dbReference>
<name>A0ABS6D1V0_9FIRM</name>
<dbReference type="InterPro" id="IPR003500">
    <property type="entry name" value="RpiB_LacA_LacB"/>
</dbReference>
<dbReference type="Proteomes" id="UP000723714">
    <property type="component" value="Unassembled WGS sequence"/>
</dbReference>
<keyword evidence="2" id="KW-1185">Reference proteome</keyword>
<dbReference type="EMBL" id="JABACJ020000003">
    <property type="protein sequence ID" value="MBU3875172.1"/>
    <property type="molecule type" value="Genomic_DNA"/>
</dbReference>
<sequence>MKIAVVMEGSTKFQNPDVIRVLGEFDHEILNLGMKNIEGEPDLTYMETALISALALNLGIVDFVVGGCGTGQGYMNAVLQYPNVACGLIYDPVEAFLFSQVNAGNCISLPLNKGYGKVNGDINLRYIFEKLFNDTYGQGYPAVRGELQKKARMKLAELSATSHYTMEEILVRMDLEIVKRACAYPGVLDTFKKAPESSLKETLLSLVEA</sequence>
<protein>
    <submittedName>
        <fullName evidence="1">RpiB/LacA/LacB family sugar-phosphate isomerase</fullName>
        <ecNumber evidence="1">5.3.1.-</ecNumber>
    </submittedName>
</protein>
<accession>A0ABS6D1V0</accession>
<gene>
    <name evidence="1" type="ORF">HGO97_005000</name>
</gene>
<proteinExistence type="predicted"/>
<evidence type="ECO:0000313" key="2">
    <source>
        <dbReference type="Proteomes" id="UP000723714"/>
    </source>
</evidence>
<dbReference type="Pfam" id="PF02502">
    <property type="entry name" value="LacAB_rpiB"/>
    <property type="match status" value="1"/>
</dbReference>